<evidence type="ECO:0000313" key="2">
    <source>
        <dbReference type="EMBL" id="NYF50080.1"/>
    </source>
</evidence>
<accession>A0A7Y9NIN6</accession>
<protein>
    <recommendedName>
        <fullName evidence="4">DUF2809 domain-containing protein</fullName>
    </recommendedName>
</protein>
<sequence length="129" mass="14348">MRRSITTLTLLLITIPIGLAVRLLPLGLPWFLYKYLGSALWTVALYWFLATLLPTLRPIVVATIALTVATLLELSRLVSIAPIDTFRLTFAGKILLGRYFSLKNILAYLLAITLTAALDHLVVPRQTKS</sequence>
<keyword evidence="1" id="KW-1133">Transmembrane helix</keyword>
<gene>
    <name evidence="2" type="ORF">HDF12_000445</name>
</gene>
<evidence type="ECO:0000256" key="1">
    <source>
        <dbReference type="SAM" id="Phobius"/>
    </source>
</evidence>
<comment type="caution">
    <text evidence="2">The sequence shown here is derived from an EMBL/GenBank/DDBJ whole genome shotgun (WGS) entry which is preliminary data.</text>
</comment>
<keyword evidence="1" id="KW-0812">Transmembrane</keyword>
<dbReference type="EMBL" id="JACCCV010000001">
    <property type="protein sequence ID" value="NYF50080.1"/>
    <property type="molecule type" value="Genomic_DNA"/>
</dbReference>
<dbReference type="AlphaFoldDB" id="A0A7Y9NIN6"/>
<organism evidence="2 3">
    <name type="scientific">Tunturiibacter lichenicola</name>
    <dbReference type="NCBI Taxonomy" id="2051959"/>
    <lineage>
        <taxon>Bacteria</taxon>
        <taxon>Pseudomonadati</taxon>
        <taxon>Acidobacteriota</taxon>
        <taxon>Terriglobia</taxon>
        <taxon>Terriglobales</taxon>
        <taxon>Acidobacteriaceae</taxon>
        <taxon>Tunturiibacter</taxon>
    </lineage>
</organism>
<keyword evidence="1" id="KW-0472">Membrane</keyword>
<feature type="transmembrane region" description="Helical" evidence="1">
    <location>
        <begin position="56"/>
        <end position="78"/>
    </location>
</feature>
<name>A0A7Y9NIN6_9BACT</name>
<reference evidence="2 3" key="1">
    <citation type="submission" date="2020-07" db="EMBL/GenBank/DDBJ databases">
        <title>Genomic Encyclopedia of Type Strains, Phase IV (KMG-V): Genome sequencing to study the core and pangenomes of soil and plant-associated prokaryotes.</title>
        <authorList>
            <person name="Whitman W."/>
        </authorList>
    </citation>
    <scope>NUCLEOTIDE SEQUENCE [LARGE SCALE GENOMIC DNA]</scope>
    <source>
        <strain evidence="2 3">M8UP30</strain>
    </source>
</reference>
<dbReference type="Proteomes" id="UP000534186">
    <property type="component" value="Unassembled WGS sequence"/>
</dbReference>
<evidence type="ECO:0008006" key="4">
    <source>
        <dbReference type="Google" id="ProtNLM"/>
    </source>
</evidence>
<proteinExistence type="predicted"/>
<feature type="transmembrane region" description="Helical" evidence="1">
    <location>
        <begin position="30"/>
        <end position="49"/>
    </location>
</feature>
<feature type="transmembrane region" description="Helical" evidence="1">
    <location>
        <begin position="105"/>
        <end position="123"/>
    </location>
</feature>
<evidence type="ECO:0000313" key="3">
    <source>
        <dbReference type="Proteomes" id="UP000534186"/>
    </source>
</evidence>
<dbReference type="Pfam" id="PF10990">
    <property type="entry name" value="DUF2809"/>
    <property type="match status" value="1"/>
</dbReference>
<dbReference type="InterPro" id="IPR021257">
    <property type="entry name" value="DUF2809"/>
</dbReference>